<comment type="caution">
    <text evidence="1">The sequence shown here is derived from an EMBL/GenBank/DDBJ whole genome shotgun (WGS) entry which is preliminary data.</text>
</comment>
<dbReference type="OrthoDB" id="3512640at2759"/>
<dbReference type="AlphaFoldDB" id="A0A8H3L4P1"/>
<dbReference type="EMBL" id="BLAL01000058">
    <property type="protein sequence ID" value="GES81758.1"/>
    <property type="molecule type" value="Genomic_DNA"/>
</dbReference>
<sequence>MSQIFLEKNYYPYLSRGWLRSKVRLTPIFTPSGQAAQFVVISTICFIVDNIISTSYYTTELTFNLRLRWDFGDYLVKPIGHNADTCATRWIGDAVIDGVY</sequence>
<gene>
    <name evidence="1" type="ORF">RCL2_000899900</name>
</gene>
<name>A0A8H3L4P1_9GLOM</name>
<reference evidence="1" key="1">
    <citation type="submission" date="2019-10" db="EMBL/GenBank/DDBJ databases">
        <title>Conservation and host-specific expression of non-tandemly repeated heterogenous ribosome RNA gene in arbuscular mycorrhizal fungi.</title>
        <authorList>
            <person name="Maeda T."/>
            <person name="Kobayashi Y."/>
            <person name="Nakagawa T."/>
            <person name="Ezawa T."/>
            <person name="Yamaguchi K."/>
            <person name="Bino T."/>
            <person name="Nishimoto Y."/>
            <person name="Shigenobu S."/>
            <person name="Kawaguchi M."/>
        </authorList>
    </citation>
    <scope>NUCLEOTIDE SEQUENCE</scope>
    <source>
        <strain evidence="1">HR1</strain>
    </source>
</reference>
<organism evidence="1 2">
    <name type="scientific">Rhizophagus clarus</name>
    <dbReference type="NCBI Taxonomy" id="94130"/>
    <lineage>
        <taxon>Eukaryota</taxon>
        <taxon>Fungi</taxon>
        <taxon>Fungi incertae sedis</taxon>
        <taxon>Mucoromycota</taxon>
        <taxon>Glomeromycotina</taxon>
        <taxon>Glomeromycetes</taxon>
        <taxon>Glomerales</taxon>
        <taxon>Glomeraceae</taxon>
        <taxon>Rhizophagus</taxon>
    </lineage>
</organism>
<proteinExistence type="predicted"/>
<dbReference type="Proteomes" id="UP000615446">
    <property type="component" value="Unassembled WGS sequence"/>
</dbReference>
<protein>
    <submittedName>
        <fullName evidence="1">Uncharacterized protein</fullName>
    </submittedName>
</protein>
<accession>A0A8H3L4P1</accession>
<evidence type="ECO:0000313" key="1">
    <source>
        <dbReference type="EMBL" id="GES81758.1"/>
    </source>
</evidence>
<evidence type="ECO:0000313" key="2">
    <source>
        <dbReference type="Proteomes" id="UP000615446"/>
    </source>
</evidence>